<dbReference type="SUPFAM" id="SSF50475">
    <property type="entry name" value="FMN-binding split barrel"/>
    <property type="match status" value="1"/>
</dbReference>
<accession>A0A1B1B783</accession>
<dbReference type="EMBL" id="CP016279">
    <property type="protein sequence ID" value="ANP54653.1"/>
    <property type="molecule type" value="Genomic_DNA"/>
</dbReference>
<evidence type="ECO:0000256" key="1">
    <source>
        <dbReference type="SAM" id="MobiDB-lite"/>
    </source>
</evidence>
<protein>
    <submittedName>
        <fullName evidence="2">Uncharacterized protein</fullName>
    </submittedName>
</protein>
<dbReference type="AlphaFoldDB" id="A0A1B1B783"/>
<dbReference type="STRING" id="68214.AVL59_38200"/>
<dbReference type="KEGG" id="sgs:AVL59_38200"/>
<gene>
    <name evidence="2" type="ORF">AVL59_38200</name>
</gene>
<evidence type="ECO:0000313" key="3">
    <source>
        <dbReference type="Proteomes" id="UP000092659"/>
    </source>
</evidence>
<feature type="compositionally biased region" description="Basic and acidic residues" evidence="1">
    <location>
        <begin position="112"/>
        <end position="129"/>
    </location>
</feature>
<feature type="region of interest" description="Disordered" evidence="1">
    <location>
        <begin position="22"/>
        <end position="129"/>
    </location>
</feature>
<proteinExistence type="predicted"/>
<dbReference type="Gene3D" id="2.30.110.10">
    <property type="entry name" value="Electron Transport, Fmn-binding Protein, Chain A"/>
    <property type="match status" value="1"/>
</dbReference>
<reference evidence="2 3" key="1">
    <citation type="submission" date="2016-06" db="EMBL/GenBank/DDBJ databases">
        <title>Complete genome sequence of Streptomyces griseochromogenes ATCC 14511, the Blasticidin S producer.</title>
        <authorList>
            <person name="Wu L."/>
        </authorList>
    </citation>
    <scope>NUCLEOTIDE SEQUENCE [LARGE SCALE GENOMIC DNA]</scope>
    <source>
        <strain evidence="2 3">ATCC 14511</strain>
    </source>
</reference>
<organism evidence="2 3">
    <name type="scientific">Streptomyces griseochromogenes</name>
    <dbReference type="NCBI Taxonomy" id="68214"/>
    <lineage>
        <taxon>Bacteria</taxon>
        <taxon>Bacillati</taxon>
        <taxon>Actinomycetota</taxon>
        <taxon>Actinomycetes</taxon>
        <taxon>Kitasatosporales</taxon>
        <taxon>Streptomycetaceae</taxon>
        <taxon>Streptomyces</taxon>
    </lineage>
</organism>
<dbReference type="Proteomes" id="UP000092659">
    <property type="component" value="Chromosome"/>
</dbReference>
<sequence length="129" mass="13431">MAERVRGPHARGGLNGWIAARVAPDAGSRGRGHIPSGSGRGETMPGPVGELDVRHGGEGTSAHPWSDAGAQSEGAELFWISTVRPDGRPHVTPTPAVWRDGALRFGTGPVGREARWKKSGSPDRRVGGG</sequence>
<name>A0A1B1B783_9ACTN</name>
<evidence type="ECO:0000313" key="2">
    <source>
        <dbReference type="EMBL" id="ANP54653.1"/>
    </source>
</evidence>
<dbReference type="InterPro" id="IPR012349">
    <property type="entry name" value="Split_barrel_FMN-bd"/>
</dbReference>